<evidence type="ECO:0000259" key="12">
    <source>
        <dbReference type="Pfam" id="PF00892"/>
    </source>
</evidence>
<keyword evidence="14" id="KW-1185">Reference proteome</keyword>
<evidence type="ECO:0000313" key="13">
    <source>
        <dbReference type="EMBL" id="GJG59800.1"/>
    </source>
</evidence>
<dbReference type="InterPro" id="IPR000620">
    <property type="entry name" value="EamA_dom"/>
</dbReference>
<dbReference type="InterPro" id="IPR000390">
    <property type="entry name" value="Small_drug/metabolite_transptr"/>
</dbReference>
<comment type="caution">
    <text evidence="13">The sequence shown here is derived from an EMBL/GenBank/DDBJ whole genome shotgun (WGS) entry which is preliminary data.</text>
</comment>
<feature type="domain" description="EamA" evidence="12">
    <location>
        <begin position="7"/>
        <end position="117"/>
    </location>
</feature>
<evidence type="ECO:0000256" key="6">
    <source>
        <dbReference type="ARBA" id="ARBA00022692"/>
    </source>
</evidence>
<evidence type="ECO:0000256" key="7">
    <source>
        <dbReference type="ARBA" id="ARBA00022985"/>
    </source>
</evidence>
<dbReference type="Pfam" id="PF00892">
    <property type="entry name" value="EamA"/>
    <property type="match status" value="1"/>
</dbReference>
<accession>A0A9R1CC02</accession>
<evidence type="ECO:0000256" key="8">
    <source>
        <dbReference type="ARBA" id="ARBA00022989"/>
    </source>
</evidence>
<evidence type="ECO:0000256" key="2">
    <source>
        <dbReference type="ARBA" id="ARBA00022475"/>
    </source>
</evidence>
<proteinExistence type="predicted"/>
<evidence type="ECO:0000256" key="9">
    <source>
        <dbReference type="ARBA" id="ARBA00023098"/>
    </source>
</evidence>
<evidence type="ECO:0000256" key="1">
    <source>
        <dbReference type="ARBA" id="ARBA00004651"/>
    </source>
</evidence>
<keyword evidence="2" id="KW-1003">Cell membrane</keyword>
<keyword evidence="9" id="KW-0443">Lipid metabolism</keyword>
<dbReference type="GO" id="GO:0009103">
    <property type="term" value="P:lipopolysaccharide biosynthetic process"/>
    <property type="evidence" value="ECO:0007669"/>
    <property type="project" value="UniProtKB-KW"/>
</dbReference>
<sequence length="118" mass="13220">MMWKILPLAILQSALLAGGQVMMKIAMMRLHAFSWSWRFIRSVLVDWQLAVGGLLFLLASLLWMYMLKVFPLSIAYPLVSLSYVFGMVAAVVVFHENVTPTRWAGVGLIMAGCCLIVK</sequence>
<keyword evidence="4" id="KW-0997">Cell inner membrane</keyword>
<reference evidence="13" key="1">
    <citation type="journal article" date="2022" name="Int. J. Syst. Evol. Microbiol.">
        <title>Prevotella lacticifex sp. nov., isolated from the rumen of cows.</title>
        <authorList>
            <person name="Shinkai T."/>
            <person name="Ikeyama N."/>
            <person name="Kumagai M."/>
            <person name="Ohmori H."/>
            <person name="Sakamoto M."/>
            <person name="Ohkuma M."/>
            <person name="Mitsumori M."/>
        </authorList>
    </citation>
    <scope>NUCLEOTIDE SEQUENCE</scope>
    <source>
        <strain evidence="13">R5076</strain>
    </source>
</reference>
<name>A0A9R1CC02_9BACT</name>
<dbReference type="AlphaFoldDB" id="A0A9R1CC02"/>
<dbReference type="PANTHER" id="PTHR30561">
    <property type="entry name" value="SMR FAMILY PROTON-DEPENDENT DRUG EFFLUX TRANSPORTER SUGE"/>
    <property type="match status" value="1"/>
</dbReference>
<feature type="transmembrane region" description="Helical" evidence="11">
    <location>
        <begin position="47"/>
        <end position="67"/>
    </location>
</feature>
<dbReference type="Proteomes" id="UP000825483">
    <property type="component" value="Unassembled WGS sequence"/>
</dbReference>
<evidence type="ECO:0000256" key="3">
    <source>
        <dbReference type="ARBA" id="ARBA00022516"/>
    </source>
</evidence>
<gene>
    <name evidence="13" type="primary">arnE</name>
    <name evidence="13" type="ORF">PRLR5076_26510</name>
</gene>
<organism evidence="13 14">
    <name type="scientific">Prevotella lacticifex</name>
    <dbReference type="NCBI Taxonomy" id="2854755"/>
    <lineage>
        <taxon>Bacteria</taxon>
        <taxon>Pseudomonadati</taxon>
        <taxon>Bacteroidota</taxon>
        <taxon>Bacteroidia</taxon>
        <taxon>Bacteroidales</taxon>
        <taxon>Prevotellaceae</taxon>
        <taxon>Prevotella</taxon>
    </lineage>
</organism>
<dbReference type="SUPFAM" id="SSF103481">
    <property type="entry name" value="Multidrug resistance efflux transporter EmrE"/>
    <property type="match status" value="1"/>
</dbReference>
<keyword evidence="10 11" id="KW-0472">Membrane</keyword>
<keyword evidence="7" id="KW-0448">Lipopolysaccharide biosynthesis</keyword>
<feature type="transmembrane region" description="Helical" evidence="11">
    <location>
        <begin position="74"/>
        <end position="94"/>
    </location>
</feature>
<evidence type="ECO:0000313" key="14">
    <source>
        <dbReference type="Proteomes" id="UP000825483"/>
    </source>
</evidence>
<dbReference type="GO" id="GO:0005886">
    <property type="term" value="C:plasma membrane"/>
    <property type="evidence" value="ECO:0007669"/>
    <property type="project" value="UniProtKB-SubCell"/>
</dbReference>
<dbReference type="GO" id="GO:0022857">
    <property type="term" value="F:transmembrane transporter activity"/>
    <property type="evidence" value="ECO:0007669"/>
    <property type="project" value="InterPro"/>
</dbReference>
<dbReference type="EMBL" id="BPUB01000002">
    <property type="protein sequence ID" value="GJG59800.1"/>
    <property type="molecule type" value="Genomic_DNA"/>
</dbReference>
<keyword evidence="6 11" id="KW-0812">Transmembrane</keyword>
<evidence type="ECO:0000256" key="10">
    <source>
        <dbReference type="ARBA" id="ARBA00023136"/>
    </source>
</evidence>
<evidence type="ECO:0000256" key="5">
    <source>
        <dbReference type="ARBA" id="ARBA00022556"/>
    </source>
</evidence>
<dbReference type="Gene3D" id="1.10.3730.20">
    <property type="match status" value="1"/>
</dbReference>
<feature type="transmembrane region" description="Helical" evidence="11">
    <location>
        <begin position="100"/>
        <end position="117"/>
    </location>
</feature>
<dbReference type="InterPro" id="IPR037185">
    <property type="entry name" value="EmrE-like"/>
</dbReference>
<dbReference type="PANTHER" id="PTHR30561:SF9">
    <property type="entry name" value="4-AMINO-4-DEOXY-L-ARABINOSE-PHOSPHOUNDECAPRENOL FLIPPASE SUBUNIT ARNF-RELATED"/>
    <property type="match status" value="1"/>
</dbReference>
<keyword evidence="8 11" id="KW-1133">Transmembrane helix</keyword>
<evidence type="ECO:0000256" key="4">
    <source>
        <dbReference type="ARBA" id="ARBA00022519"/>
    </source>
</evidence>
<dbReference type="GO" id="GO:0009245">
    <property type="term" value="P:lipid A biosynthetic process"/>
    <property type="evidence" value="ECO:0007669"/>
    <property type="project" value="UniProtKB-KW"/>
</dbReference>
<comment type="subcellular location">
    <subcellularLocation>
        <location evidence="1">Cell membrane</location>
        <topology evidence="1">Multi-pass membrane protein</topology>
    </subcellularLocation>
</comment>
<keyword evidence="3" id="KW-0444">Lipid biosynthesis</keyword>
<keyword evidence="5" id="KW-0441">Lipid A biosynthesis</keyword>
<evidence type="ECO:0000256" key="11">
    <source>
        <dbReference type="SAM" id="Phobius"/>
    </source>
</evidence>
<protein>
    <submittedName>
        <fullName evidence="13">4-amino-4-deoxy-L-arabinose-phosphoundecaprenol flippase subunit ArnE</fullName>
    </submittedName>
</protein>